<dbReference type="InterPro" id="IPR011146">
    <property type="entry name" value="HIT-like"/>
</dbReference>
<evidence type="ECO:0000256" key="2">
    <source>
        <dbReference type="PIRSR" id="PIRSR601310-3"/>
    </source>
</evidence>
<gene>
    <name evidence="5" type="ORF">ADA01nite_29870</name>
</gene>
<evidence type="ECO:0000256" key="3">
    <source>
        <dbReference type="PROSITE-ProRule" id="PRU00464"/>
    </source>
</evidence>
<feature type="active site" description="Tele-AMP-histidine intermediate" evidence="1">
    <location>
        <position position="94"/>
    </location>
</feature>
<dbReference type="Gene3D" id="3.30.428.10">
    <property type="entry name" value="HIT-like"/>
    <property type="match status" value="1"/>
</dbReference>
<dbReference type="PROSITE" id="PS00892">
    <property type="entry name" value="HIT_1"/>
    <property type="match status" value="1"/>
</dbReference>
<name>A0A511V9D1_9BACL</name>
<keyword evidence="6" id="KW-1185">Reference proteome</keyword>
<dbReference type="PRINTS" id="PR00332">
    <property type="entry name" value="HISTRIAD"/>
</dbReference>
<organism evidence="5 6">
    <name type="scientific">Aneurinibacillus danicus</name>
    <dbReference type="NCBI Taxonomy" id="267746"/>
    <lineage>
        <taxon>Bacteria</taxon>
        <taxon>Bacillati</taxon>
        <taxon>Bacillota</taxon>
        <taxon>Bacilli</taxon>
        <taxon>Bacillales</taxon>
        <taxon>Paenibacillaceae</taxon>
        <taxon>Aneurinibacillus group</taxon>
        <taxon>Aneurinibacillus</taxon>
    </lineage>
</organism>
<accession>A0A511V9D1</accession>
<dbReference type="Pfam" id="PF01230">
    <property type="entry name" value="HIT"/>
    <property type="match status" value="1"/>
</dbReference>
<dbReference type="AlphaFoldDB" id="A0A511V9D1"/>
<dbReference type="GO" id="GO:0003824">
    <property type="term" value="F:catalytic activity"/>
    <property type="evidence" value="ECO:0007669"/>
    <property type="project" value="InterPro"/>
</dbReference>
<dbReference type="OrthoDB" id="9784774at2"/>
<evidence type="ECO:0000313" key="6">
    <source>
        <dbReference type="Proteomes" id="UP000321157"/>
    </source>
</evidence>
<proteinExistence type="predicted"/>
<evidence type="ECO:0000313" key="5">
    <source>
        <dbReference type="EMBL" id="GEN35527.1"/>
    </source>
</evidence>
<feature type="short sequence motif" description="Histidine triad motif" evidence="2 3">
    <location>
        <begin position="92"/>
        <end position="96"/>
    </location>
</feature>
<feature type="domain" description="HIT" evidence="4">
    <location>
        <begin position="1"/>
        <end position="107"/>
    </location>
</feature>
<dbReference type="InterPro" id="IPR001310">
    <property type="entry name" value="Histidine_triad_HIT"/>
</dbReference>
<reference evidence="5 6" key="1">
    <citation type="submission" date="2019-07" db="EMBL/GenBank/DDBJ databases">
        <title>Whole genome shotgun sequence of Aneurinibacillus danicus NBRC 102444.</title>
        <authorList>
            <person name="Hosoyama A."/>
            <person name="Uohara A."/>
            <person name="Ohji S."/>
            <person name="Ichikawa N."/>
        </authorList>
    </citation>
    <scope>NUCLEOTIDE SEQUENCE [LARGE SCALE GENOMIC DNA]</scope>
    <source>
        <strain evidence="5 6">NBRC 102444</strain>
    </source>
</reference>
<dbReference type="InterPro" id="IPR052908">
    <property type="entry name" value="AP-4-A_phosphorylase"/>
</dbReference>
<comment type="caution">
    <text evidence="5">The sequence shown here is derived from an EMBL/GenBank/DDBJ whole genome shotgun (WGS) entry which is preliminary data.</text>
</comment>
<dbReference type="InterPro" id="IPR019808">
    <property type="entry name" value="Histidine_triad_CS"/>
</dbReference>
<dbReference type="InterPro" id="IPR036265">
    <property type="entry name" value="HIT-like_sf"/>
</dbReference>
<protein>
    <submittedName>
        <fullName evidence="5">HIT family protein</fullName>
    </submittedName>
</protein>
<dbReference type="EMBL" id="BJXX01000137">
    <property type="protein sequence ID" value="GEN35527.1"/>
    <property type="molecule type" value="Genomic_DNA"/>
</dbReference>
<dbReference type="SUPFAM" id="SSF54197">
    <property type="entry name" value="HIT-like"/>
    <property type="match status" value="1"/>
</dbReference>
<dbReference type="PANTHER" id="PTHR42997:SF1">
    <property type="entry name" value="AP-4-A PHOSPHORYLASE"/>
    <property type="match status" value="1"/>
</dbReference>
<dbReference type="RefSeq" id="WP_146811056.1">
    <property type="nucleotide sequence ID" value="NZ_BJXX01000137.1"/>
</dbReference>
<evidence type="ECO:0000259" key="4">
    <source>
        <dbReference type="PROSITE" id="PS51084"/>
    </source>
</evidence>
<dbReference type="PROSITE" id="PS51084">
    <property type="entry name" value="HIT_2"/>
    <property type="match status" value="1"/>
</dbReference>
<dbReference type="PANTHER" id="PTHR42997">
    <property type="entry name" value="HIT FAMILY HYDROLASE"/>
    <property type="match status" value="1"/>
</dbReference>
<dbReference type="Proteomes" id="UP000321157">
    <property type="component" value="Unassembled WGS sequence"/>
</dbReference>
<sequence>MDCPFCAMPAEQMVLENEHAKAFFDKYPVQKGHLLIVPKRHIANYFEATEKEILAIHRLLQEGKGRLDQEFAPDGYNIGVNVGLYGGQTVMHLHVHLIPRYKGDVADPRGGIRKAIPNLVPYPPEEKERNHADLYAHRKRKNGVDLRAGSYCLR</sequence>
<evidence type="ECO:0000256" key="1">
    <source>
        <dbReference type="PIRSR" id="PIRSR601310-1"/>
    </source>
</evidence>